<keyword evidence="4" id="KW-1185">Reference proteome</keyword>
<dbReference type="InterPro" id="IPR004378">
    <property type="entry name" value="F420H2_quin_Rdtase"/>
</dbReference>
<dbReference type="RefSeq" id="WP_109326881.1">
    <property type="nucleotide sequence ID" value="NZ_CP021354.1"/>
</dbReference>
<dbReference type="OrthoDB" id="8225825at2"/>
<dbReference type="EMBL" id="CP021354">
    <property type="protein sequence ID" value="AWK71012.1"/>
    <property type="molecule type" value="Genomic_DNA"/>
</dbReference>
<dbReference type="PANTHER" id="PTHR39428">
    <property type="entry name" value="F420H(2)-DEPENDENT QUINONE REDUCTASE RV1261C"/>
    <property type="match status" value="1"/>
</dbReference>
<dbReference type="InterPro" id="IPR012349">
    <property type="entry name" value="Split_barrel_FMN-bd"/>
</dbReference>
<dbReference type="Gene3D" id="2.30.110.10">
    <property type="entry name" value="Electron Transport, Fmn-binding Protein, Chain A"/>
    <property type="match status" value="1"/>
</dbReference>
<evidence type="ECO:0000313" key="3">
    <source>
        <dbReference type="EMBL" id="AWK71012.1"/>
    </source>
</evidence>
<dbReference type="Pfam" id="PF04075">
    <property type="entry name" value="F420H2_quin_red"/>
    <property type="match status" value="1"/>
</dbReference>
<reference evidence="3 4" key="1">
    <citation type="submission" date="2017-05" db="EMBL/GenBank/DDBJ databases">
        <title>Isolation of Rhodococcus sp. S2-17 biodegrading of BP-3.</title>
        <authorList>
            <person name="Lee Y."/>
            <person name="Kim K.H."/>
            <person name="Chun B.H."/>
            <person name="Jung H.S."/>
            <person name="Jeon C.O."/>
        </authorList>
    </citation>
    <scope>NUCLEOTIDE SEQUENCE [LARGE SCALE GENOMIC DNA]</scope>
    <source>
        <strain evidence="3 4">S2-17</strain>
    </source>
</reference>
<evidence type="ECO:0000256" key="2">
    <source>
        <dbReference type="ARBA" id="ARBA00049106"/>
    </source>
</evidence>
<sequence length="163" mass="18394">MNTPAPAPARPRGLDSKWTVFVIKWVSKINVVLYQRTGGRLGSKWRVGSAFPRGLPVCLLTTTGRKSGEPRVNPLLFLEDGERIVLVASQGGLPKHPMWYLNLRSDPAVTVQVKSRVRPMTARVATAEERAQLWPRLVDMYPDFDNYQAWTERTIPVVICTPR</sequence>
<name>A0A2S2BQY4_9NOCA</name>
<comment type="catalytic activity">
    <reaction evidence="2">
        <text>oxidized coenzyme F420-(gamma-L-Glu)(n) + a quinol + H(+) = reduced coenzyme F420-(gamma-L-Glu)(n) + a quinone</text>
        <dbReference type="Rhea" id="RHEA:39663"/>
        <dbReference type="Rhea" id="RHEA-COMP:12939"/>
        <dbReference type="Rhea" id="RHEA-COMP:14378"/>
        <dbReference type="ChEBI" id="CHEBI:15378"/>
        <dbReference type="ChEBI" id="CHEBI:24646"/>
        <dbReference type="ChEBI" id="CHEBI:132124"/>
        <dbReference type="ChEBI" id="CHEBI:133980"/>
        <dbReference type="ChEBI" id="CHEBI:139511"/>
    </reaction>
</comment>
<dbReference type="PANTHER" id="PTHR39428:SF3">
    <property type="entry name" value="DEAZAFLAVIN-DEPENDENT NITROREDUCTASE"/>
    <property type="match status" value="1"/>
</dbReference>
<comment type="similarity">
    <text evidence="1">Belongs to the F420H(2)-dependent quinone reductase family.</text>
</comment>
<evidence type="ECO:0000256" key="1">
    <source>
        <dbReference type="ARBA" id="ARBA00008710"/>
    </source>
</evidence>
<dbReference type="GO" id="GO:0005886">
    <property type="term" value="C:plasma membrane"/>
    <property type="evidence" value="ECO:0007669"/>
    <property type="project" value="TreeGrafter"/>
</dbReference>
<protein>
    <submittedName>
        <fullName evidence="3">Nitroreductase</fullName>
    </submittedName>
</protein>
<accession>A0A2S2BQY4</accession>
<evidence type="ECO:0000313" key="4">
    <source>
        <dbReference type="Proteomes" id="UP000245711"/>
    </source>
</evidence>
<proteinExistence type="inferred from homology"/>
<dbReference type="GO" id="GO:0070967">
    <property type="term" value="F:coenzyme F420 binding"/>
    <property type="evidence" value="ECO:0007669"/>
    <property type="project" value="TreeGrafter"/>
</dbReference>
<organism evidence="3 4">
    <name type="scientific">Rhodococcus oxybenzonivorans</name>
    <dbReference type="NCBI Taxonomy" id="1990687"/>
    <lineage>
        <taxon>Bacteria</taxon>
        <taxon>Bacillati</taxon>
        <taxon>Actinomycetota</taxon>
        <taxon>Actinomycetes</taxon>
        <taxon>Mycobacteriales</taxon>
        <taxon>Nocardiaceae</taxon>
        <taxon>Rhodococcus</taxon>
    </lineage>
</organism>
<gene>
    <name evidence="3" type="ORF">CBI38_04950</name>
</gene>
<dbReference type="NCBIfam" id="TIGR00026">
    <property type="entry name" value="hi_GC_TIGR00026"/>
    <property type="match status" value="1"/>
</dbReference>
<dbReference type="SUPFAM" id="SSF50475">
    <property type="entry name" value="FMN-binding split barrel"/>
    <property type="match status" value="1"/>
</dbReference>
<dbReference type="GO" id="GO:0016491">
    <property type="term" value="F:oxidoreductase activity"/>
    <property type="evidence" value="ECO:0007669"/>
    <property type="project" value="InterPro"/>
</dbReference>
<dbReference type="KEGG" id="roz:CBI38_04950"/>
<dbReference type="AlphaFoldDB" id="A0A2S2BQY4"/>
<dbReference type="Proteomes" id="UP000245711">
    <property type="component" value="Chromosome"/>
</dbReference>